<dbReference type="CDD" id="cd06464">
    <property type="entry name" value="ACD_sHsps-like"/>
    <property type="match status" value="1"/>
</dbReference>
<evidence type="ECO:0000256" key="1">
    <source>
        <dbReference type="PROSITE-ProRule" id="PRU00285"/>
    </source>
</evidence>
<feature type="domain" description="SHSP" evidence="3">
    <location>
        <begin position="44"/>
        <end position="156"/>
    </location>
</feature>
<dbReference type="EMBL" id="ABOX02000063">
    <property type="protein sequence ID" value="EEF57572.1"/>
    <property type="molecule type" value="Genomic_DNA"/>
</dbReference>
<keyword evidence="6" id="KW-1185">Reference proteome</keyword>
<dbReference type="PROSITE" id="PS01031">
    <property type="entry name" value="SHSP"/>
    <property type="match status" value="1"/>
</dbReference>
<dbReference type="STRING" id="320771.Cflav_PD0663"/>
<reference evidence="5 6" key="1">
    <citation type="journal article" date="2011" name="J. Bacteriol.">
        <title>Genome sequence of 'Pedosphaera parvula' Ellin514, an aerobic Verrucomicrobial isolate from pasture soil.</title>
        <authorList>
            <person name="Kant R."/>
            <person name="van Passel M.W."/>
            <person name="Sangwan P."/>
            <person name="Palva A."/>
            <person name="Lucas S."/>
            <person name="Copeland A."/>
            <person name="Lapidus A."/>
            <person name="Glavina Del Rio T."/>
            <person name="Dalin E."/>
            <person name="Tice H."/>
            <person name="Bruce D."/>
            <person name="Goodwin L."/>
            <person name="Pitluck S."/>
            <person name="Chertkov O."/>
            <person name="Larimer F.W."/>
            <person name="Land M.L."/>
            <person name="Hauser L."/>
            <person name="Brettin T.S."/>
            <person name="Detter J.C."/>
            <person name="Han S."/>
            <person name="de Vos W.M."/>
            <person name="Janssen P.H."/>
            <person name="Smidt H."/>
        </authorList>
    </citation>
    <scope>NUCLEOTIDE SEQUENCE [LARGE SCALE GENOMIC DNA]</scope>
    <source>
        <strain evidence="5 6">Ellin514</strain>
    </source>
</reference>
<organism evidence="5 6">
    <name type="scientific">Pedosphaera parvula (strain Ellin514)</name>
    <dbReference type="NCBI Taxonomy" id="320771"/>
    <lineage>
        <taxon>Bacteria</taxon>
        <taxon>Pseudomonadati</taxon>
        <taxon>Verrucomicrobiota</taxon>
        <taxon>Pedosphaerae</taxon>
        <taxon>Pedosphaerales</taxon>
        <taxon>Pedosphaeraceae</taxon>
        <taxon>Pedosphaera</taxon>
    </lineage>
</organism>
<dbReference type="InterPro" id="IPR031107">
    <property type="entry name" value="Small_HSP"/>
</dbReference>
<dbReference type="Pfam" id="PF00011">
    <property type="entry name" value="HSP20"/>
    <property type="match status" value="1"/>
</dbReference>
<name>B9XRD8_PEDPL</name>
<evidence type="ECO:0000313" key="5">
    <source>
        <dbReference type="EMBL" id="EEF57572.1"/>
    </source>
</evidence>
<dbReference type="InterPro" id="IPR008978">
    <property type="entry name" value="HSP20-like_chaperone"/>
</dbReference>
<comment type="caution">
    <text evidence="5">The sequence shown here is derived from an EMBL/GenBank/DDBJ whole genome shotgun (WGS) entry which is preliminary data.</text>
</comment>
<feature type="domain" description="CS" evidence="4">
    <location>
        <begin position="48"/>
        <end position="152"/>
    </location>
</feature>
<evidence type="ECO:0000259" key="4">
    <source>
        <dbReference type="PROSITE" id="PS51203"/>
    </source>
</evidence>
<dbReference type="PANTHER" id="PTHR11527">
    <property type="entry name" value="HEAT-SHOCK PROTEIN 20 FAMILY MEMBER"/>
    <property type="match status" value="1"/>
</dbReference>
<dbReference type="Proteomes" id="UP000003688">
    <property type="component" value="Unassembled WGS sequence"/>
</dbReference>
<sequence>MNNLTRWQRPDLSAWPTFGKLFGLRNELERLFDVPFSELAQGSNLLSIWNPAIDVYEDKDNVTVKAELPGMKKEEIEVSLHDGALVISGERKSEEKFENAETYRAERFVGRFHRTVTLPSSVKGDQVKAQYKDGILTITLPKAEEAKPKQIEVNIA</sequence>
<gene>
    <name evidence="5" type="ORF">Cflav_PD0663</name>
</gene>
<evidence type="ECO:0000313" key="6">
    <source>
        <dbReference type="Proteomes" id="UP000003688"/>
    </source>
</evidence>
<dbReference type="OrthoDB" id="9792695at2"/>
<keyword evidence="5" id="KW-0346">Stress response</keyword>
<evidence type="ECO:0000256" key="2">
    <source>
        <dbReference type="RuleBase" id="RU003616"/>
    </source>
</evidence>
<protein>
    <submittedName>
        <fullName evidence="5">Heat shock protein Hsp20</fullName>
    </submittedName>
</protein>
<dbReference type="SUPFAM" id="SSF49764">
    <property type="entry name" value="HSP20-like chaperones"/>
    <property type="match status" value="1"/>
</dbReference>
<dbReference type="RefSeq" id="WP_007418376.1">
    <property type="nucleotide sequence ID" value="NZ_ABOX02000063.1"/>
</dbReference>
<dbReference type="InterPro" id="IPR002068">
    <property type="entry name" value="A-crystallin/Hsp20_dom"/>
</dbReference>
<accession>B9XRD8</accession>
<evidence type="ECO:0000259" key="3">
    <source>
        <dbReference type="PROSITE" id="PS01031"/>
    </source>
</evidence>
<proteinExistence type="inferred from homology"/>
<dbReference type="AlphaFoldDB" id="B9XRD8"/>
<comment type="similarity">
    <text evidence="1 2">Belongs to the small heat shock protein (HSP20) family.</text>
</comment>
<dbReference type="PROSITE" id="PS51203">
    <property type="entry name" value="CS"/>
    <property type="match status" value="1"/>
</dbReference>
<dbReference type="InterPro" id="IPR007052">
    <property type="entry name" value="CS_dom"/>
</dbReference>
<dbReference type="Gene3D" id="2.60.40.790">
    <property type="match status" value="1"/>
</dbReference>